<evidence type="ECO:0000313" key="2">
    <source>
        <dbReference type="EMBL" id="OXA61464.1"/>
    </source>
</evidence>
<sequence>MYSPKTYRWVGDDLTEEDLRIGSVGPCFDKCDSRNWQGDSKQPVAVTLYERTEFKGNKTDLVLDGDGCVLIPRSLPHFRSMKISGDENSCIELHSASSCGGEFTQFRPGYLQLHDLFDCGLGGEHKYAAYSAKAISRCGGFCNKSVPDLNHDTGSDYLGKNTVTFFDHQGHYGHATNVNLTSGCVTLDSNNRYLSIRTYGQCVILYGVAGCVETQGYYTLQTARKPLEYYVEKLLTLTIPFLPKSIQLCDDEMPWDAESDDKTNQDSGLKDGYQQSTPKIWVIVMLCFVGMFVLAFTALGGAYISKYYENISYKHNVQRFNILYKPEST</sequence>
<proteinExistence type="predicted"/>
<protein>
    <submittedName>
        <fullName evidence="2">Uncharacterized protein</fullName>
    </submittedName>
</protein>
<dbReference type="EMBL" id="LNIX01000001">
    <property type="protein sequence ID" value="OXA61464.1"/>
    <property type="molecule type" value="Genomic_DNA"/>
</dbReference>
<keyword evidence="1" id="KW-0472">Membrane</keyword>
<dbReference type="AlphaFoldDB" id="A0A226EWL3"/>
<accession>A0A226EWL3</accession>
<evidence type="ECO:0000313" key="3">
    <source>
        <dbReference type="Proteomes" id="UP000198287"/>
    </source>
</evidence>
<organism evidence="2 3">
    <name type="scientific">Folsomia candida</name>
    <name type="common">Springtail</name>
    <dbReference type="NCBI Taxonomy" id="158441"/>
    <lineage>
        <taxon>Eukaryota</taxon>
        <taxon>Metazoa</taxon>
        <taxon>Ecdysozoa</taxon>
        <taxon>Arthropoda</taxon>
        <taxon>Hexapoda</taxon>
        <taxon>Collembola</taxon>
        <taxon>Entomobryomorpha</taxon>
        <taxon>Isotomoidea</taxon>
        <taxon>Isotomidae</taxon>
        <taxon>Proisotominae</taxon>
        <taxon>Folsomia</taxon>
    </lineage>
</organism>
<keyword evidence="1" id="KW-0812">Transmembrane</keyword>
<dbReference type="Proteomes" id="UP000198287">
    <property type="component" value="Unassembled WGS sequence"/>
</dbReference>
<keyword evidence="3" id="KW-1185">Reference proteome</keyword>
<name>A0A226EWL3_FOLCA</name>
<evidence type="ECO:0000256" key="1">
    <source>
        <dbReference type="SAM" id="Phobius"/>
    </source>
</evidence>
<feature type="transmembrane region" description="Helical" evidence="1">
    <location>
        <begin position="280"/>
        <end position="304"/>
    </location>
</feature>
<comment type="caution">
    <text evidence="2">The sequence shown here is derived from an EMBL/GenBank/DDBJ whole genome shotgun (WGS) entry which is preliminary data.</text>
</comment>
<gene>
    <name evidence="2" type="ORF">Fcan01_01419</name>
</gene>
<reference evidence="2 3" key="1">
    <citation type="submission" date="2015-12" db="EMBL/GenBank/DDBJ databases">
        <title>The genome of Folsomia candida.</title>
        <authorList>
            <person name="Faddeeva A."/>
            <person name="Derks M.F."/>
            <person name="Anvar Y."/>
            <person name="Smit S."/>
            <person name="Van Straalen N."/>
            <person name="Roelofs D."/>
        </authorList>
    </citation>
    <scope>NUCLEOTIDE SEQUENCE [LARGE SCALE GENOMIC DNA]</scope>
    <source>
        <strain evidence="2 3">VU population</strain>
        <tissue evidence="2">Whole body</tissue>
    </source>
</reference>
<keyword evidence="1" id="KW-1133">Transmembrane helix</keyword>